<dbReference type="AlphaFoldDB" id="A0A1C3EBD0"/>
<dbReference type="STRING" id="1841610.A6X21_05940"/>
<dbReference type="Proteomes" id="UP000094828">
    <property type="component" value="Unassembled WGS sequence"/>
</dbReference>
<gene>
    <name evidence="1" type="ORF">A6X21_05940</name>
</gene>
<proteinExistence type="predicted"/>
<accession>A0A1C3EBD0</accession>
<evidence type="ECO:0000313" key="2">
    <source>
        <dbReference type="Proteomes" id="UP000094828"/>
    </source>
</evidence>
<comment type="caution">
    <text evidence="1">The sequence shown here is derived from an EMBL/GenBank/DDBJ whole genome shotgun (WGS) entry which is preliminary data.</text>
</comment>
<reference evidence="1 2" key="1">
    <citation type="submission" date="2016-05" db="EMBL/GenBank/DDBJ databases">
        <title>Genomic and physiological characterization of Planctopirus sp. isolated from fresh water lake.</title>
        <authorList>
            <person name="Subhash Y."/>
            <person name="Ramana C."/>
        </authorList>
    </citation>
    <scope>NUCLEOTIDE SEQUENCE [LARGE SCALE GENOMIC DNA]</scope>
    <source>
        <strain evidence="1 2">JC280</strain>
    </source>
</reference>
<name>A0A1C3EBD0_9PLAN</name>
<organism evidence="1 2">
    <name type="scientific">Planctopirus hydrillae</name>
    <dbReference type="NCBI Taxonomy" id="1841610"/>
    <lineage>
        <taxon>Bacteria</taxon>
        <taxon>Pseudomonadati</taxon>
        <taxon>Planctomycetota</taxon>
        <taxon>Planctomycetia</taxon>
        <taxon>Planctomycetales</taxon>
        <taxon>Planctomycetaceae</taxon>
        <taxon>Planctopirus</taxon>
    </lineage>
</organism>
<keyword evidence="2" id="KW-1185">Reference proteome</keyword>
<evidence type="ECO:0000313" key="1">
    <source>
        <dbReference type="EMBL" id="ODA30567.1"/>
    </source>
</evidence>
<protein>
    <submittedName>
        <fullName evidence="1">Uncharacterized protein</fullName>
    </submittedName>
</protein>
<sequence length="73" mass="8466">MQAFFLSLHLPDEFDIWQATFDPSKFTLRHYPALDVPAIRVSAKCASTMWDFPIDQTALQWHPTCGIDRNLLE</sequence>
<dbReference type="EMBL" id="LYDR01000108">
    <property type="protein sequence ID" value="ODA30567.1"/>
    <property type="molecule type" value="Genomic_DNA"/>
</dbReference>